<keyword evidence="1" id="KW-0812">Transmembrane</keyword>
<evidence type="ECO:0008006" key="4">
    <source>
        <dbReference type="Google" id="ProtNLM"/>
    </source>
</evidence>
<proteinExistence type="predicted"/>
<dbReference type="STRING" id="1465490.SAMN05444277_101879"/>
<keyword evidence="1" id="KW-1133">Transmembrane helix</keyword>
<dbReference type="Gene3D" id="1.25.40.10">
    <property type="entry name" value="Tetratricopeptide repeat domain"/>
    <property type="match status" value="1"/>
</dbReference>
<feature type="transmembrane region" description="Helical" evidence="1">
    <location>
        <begin position="39"/>
        <end position="58"/>
    </location>
</feature>
<name>A0A1I5SQB2_9BACT</name>
<evidence type="ECO:0000256" key="1">
    <source>
        <dbReference type="SAM" id="Phobius"/>
    </source>
</evidence>
<organism evidence="2 3">
    <name type="scientific">Parafilimonas terrae</name>
    <dbReference type="NCBI Taxonomy" id="1465490"/>
    <lineage>
        <taxon>Bacteria</taxon>
        <taxon>Pseudomonadati</taxon>
        <taxon>Bacteroidota</taxon>
        <taxon>Chitinophagia</taxon>
        <taxon>Chitinophagales</taxon>
        <taxon>Chitinophagaceae</taxon>
        <taxon>Parafilimonas</taxon>
    </lineage>
</organism>
<accession>A0A1I5SQB2</accession>
<dbReference type="OrthoDB" id="1494476at2"/>
<evidence type="ECO:0000313" key="2">
    <source>
        <dbReference type="EMBL" id="SFP72697.1"/>
    </source>
</evidence>
<protein>
    <recommendedName>
        <fullName evidence="4">Tetratricopeptide repeat-containing protein</fullName>
    </recommendedName>
</protein>
<dbReference type="RefSeq" id="WP_090654837.1">
    <property type="nucleotide sequence ID" value="NZ_FOXQ01000001.1"/>
</dbReference>
<dbReference type="EMBL" id="FOXQ01000001">
    <property type="protein sequence ID" value="SFP72697.1"/>
    <property type="molecule type" value="Genomic_DNA"/>
</dbReference>
<gene>
    <name evidence="2" type="ORF">SAMN05444277_101879</name>
</gene>
<dbReference type="Proteomes" id="UP000199031">
    <property type="component" value="Unassembled WGS sequence"/>
</dbReference>
<dbReference type="InterPro" id="IPR011990">
    <property type="entry name" value="TPR-like_helical_dom_sf"/>
</dbReference>
<keyword evidence="1" id="KW-0472">Membrane</keyword>
<reference evidence="2 3" key="1">
    <citation type="submission" date="2016-10" db="EMBL/GenBank/DDBJ databases">
        <authorList>
            <person name="de Groot N.N."/>
        </authorList>
    </citation>
    <scope>NUCLEOTIDE SEQUENCE [LARGE SCALE GENOMIC DNA]</scope>
    <source>
        <strain evidence="2 3">DSM 28286</strain>
    </source>
</reference>
<dbReference type="AlphaFoldDB" id="A0A1I5SQB2"/>
<keyword evidence="3" id="KW-1185">Reference proteome</keyword>
<dbReference type="SUPFAM" id="SSF81901">
    <property type="entry name" value="HCP-like"/>
    <property type="match status" value="1"/>
</dbReference>
<sequence length="217" mass="24847">MKFYNLIIKYRFWLSIIAIIIGVVLNLTVSGFWPVFPLYFIGLIGFLSHFFIGPMRLLQEPMESGNIEEVEKILDSIWFPNLLYKPIRSTYYTVKGNMAMMKQDFDTAEKHLKKSATLGSPMPEAEGANKLQLGMMAMQKGDMKTAEGYMRAAIRAGIPDKESEAIAFLSMCQIFMNKREFRAAKDFFRKAKACKPTTKQVVDQIKEIEKYISRVPG</sequence>
<feature type="transmembrane region" description="Helical" evidence="1">
    <location>
        <begin position="12"/>
        <end position="33"/>
    </location>
</feature>
<evidence type="ECO:0000313" key="3">
    <source>
        <dbReference type="Proteomes" id="UP000199031"/>
    </source>
</evidence>